<dbReference type="EMBL" id="SRLB01000049">
    <property type="protein sequence ID" value="TGD93731.1"/>
    <property type="molecule type" value="Genomic_DNA"/>
</dbReference>
<evidence type="ECO:0000259" key="1">
    <source>
        <dbReference type="Pfam" id="PF23639"/>
    </source>
</evidence>
<dbReference type="Pfam" id="PF23639">
    <property type="entry name" value="DUF7146"/>
    <property type="match status" value="1"/>
</dbReference>
<accession>A0A4Z0NFA6</accession>
<dbReference type="Proteomes" id="UP000297535">
    <property type="component" value="Unassembled WGS sequence"/>
</dbReference>
<comment type="caution">
    <text evidence="2">The sequence shown here is derived from an EMBL/GenBank/DDBJ whole genome shotgun (WGS) entry which is preliminary data.</text>
</comment>
<evidence type="ECO:0000313" key="2">
    <source>
        <dbReference type="EMBL" id="TGD93731.1"/>
    </source>
</evidence>
<feature type="domain" description="DUF7146" evidence="1">
    <location>
        <begin position="111"/>
        <end position="210"/>
    </location>
</feature>
<name>A0A4Z0NFA6_9HYPH</name>
<gene>
    <name evidence="2" type="ORF">EU555_33130</name>
</gene>
<proteinExistence type="predicted"/>
<dbReference type="OrthoDB" id="34187at2"/>
<organism evidence="2 3">
    <name type="scientific">Methylobacterium nonmethylotrophicum</name>
    <dbReference type="NCBI Taxonomy" id="1141884"/>
    <lineage>
        <taxon>Bacteria</taxon>
        <taxon>Pseudomonadati</taxon>
        <taxon>Pseudomonadota</taxon>
        <taxon>Alphaproteobacteria</taxon>
        <taxon>Hyphomicrobiales</taxon>
        <taxon>Methylobacteriaceae</taxon>
        <taxon>Methylobacterium</taxon>
    </lineage>
</organism>
<sequence length="313" mass="34458">MMSLPAFAQALGGKIVSGGVSFAPSWHSDPRDLSGRLIPDPTFRNGYRAKTFSPADDPLRLRDYIDQMCGLPRFEHRADYRAPEPSPAEQARREEERERLRLVRAAEDKIRAERLLRIWHAADEDPGGLVRLRYLREIRRVELPDEACGYTVRFHRACPWEGDRVPAMVCAFRDLHTNEVVGLHRTRLDPETGAKIGRRMLGRVTGAAIMLTPPADVTMGLHIAEGVESALAGMMLDLRPMWATGSAGGIASFPVLGGLDVLTICAETDRSGANAAAIQECGTRWVEAGRAVDVVQPRGAGDMNDVLTEEPGR</sequence>
<reference evidence="2 3" key="1">
    <citation type="submission" date="2019-04" db="EMBL/GenBank/DDBJ databases">
        <authorList>
            <person name="Feng G."/>
            <person name="Zhu H."/>
        </authorList>
    </citation>
    <scope>NUCLEOTIDE SEQUENCE [LARGE SCALE GENOMIC DNA]</scope>
    <source>
        <strain evidence="2 3">6HR-1</strain>
    </source>
</reference>
<dbReference type="AlphaFoldDB" id="A0A4Z0NFA6"/>
<protein>
    <recommendedName>
        <fullName evidence="1">DUF7146 domain-containing protein</fullName>
    </recommendedName>
</protein>
<evidence type="ECO:0000313" key="3">
    <source>
        <dbReference type="Proteomes" id="UP000297535"/>
    </source>
</evidence>
<keyword evidence="3" id="KW-1185">Reference proteome</keyword>
<dbReference type="RefSeq" id="WP_135419590.1">
    <property type="nucleotide sequence ID" value="NZ_SRLB01000049.1"/>
</dbReference>
<dbReference type="InterPro" id="IPR055570">
    <property type="entry name" value="DUF7146"/>
</dbReference>